<reference evidence="8 9" key="1">
    <citation type="submission" date="2024-12" db="EMBL/GenBank/DDBJ databases">
        <authorList>
            <person name="Hu S."/>
        </authorList>
    </citation>
    <scope>NUCLEOTIDE SEQUENCE [LARGE SCALE GENOMIC DNA]</scope>
    <source>
        <strain evidence="8 9">THG-T11</strain>
    </source>
</reference>
<gene>
    <name evidence="8" type="ORF">E6A44_017000</name>
</gene>
<evidence type="ECO:0000259" key="7">
    <source>
        <dbReference type="Pfam" id="PF14322"/>
    </source>
</evidence>
<comment type="caution">
    <text evidence="8">The sequence shown here is derived from an EMBL/GenBank/DDBJ whole genome shotgun (WGS) entry which is preliminary data.</text>
</comment>
<accession>A0ABW9J9Q8</accession>
<dbReference type="InterPro" id="IPR011990">
    <property type="entry name" value="TPR-like_helical_dom_sf"/>
</dbReference>
<protein>
    <submittedName>
        <fullName evidence="8">RagB/SusD family nutrient uptake outer membrane protein</fullName>
    </submittedName>
</protein>
<dbReference type="Proteomes" id="UP001517247">
    <property type="component" value="Unassembled WGS sequence"/>
</dbReference>
<keyword evidence="4" id="KW-0472">Membrane</keyword>
<evidence type="ECO:0000256" key="4">
    <source>
        <dbReference type="ARBA" id="ARBA00023136"/>
    </source>
</evidence>
<keyword evidence="5" id="KW-0998">Cell outer membrane</keyword>
<sequence length="458" mass="51363">MRARNFIILPVLALALTSCKKYVEIEQTSVRTLKYTSDYRNILNNNTVLEGTFSYPILSGDDTDISDPTRQNSLGDILSNVYSWSAKYTSETQSDNDWDRQYKSIYSCNEVIAGVLNSQKGTDTEKQRIYAEALVHRAYAYLILVNMYGKQYNSATAATDLGVPLLLSPNLFVKLNRATVGDIYKQVLNDLRVSISRLPDLPDYNVRPAKVSAYAIMAKTYLNMRDFANAGLYADSALRLQPTLLDLKSYEASNGATIPVRLNNPELMLSKTSNVLYTAVSISDDLLTSMGPNDLRYKLFTAPRSSFGGQFSTAFTGRAYFRYQINGDFVILSGPSVPEMMLIKAECLAREGKTTEAMTTVNNLRIKRFATVNYVPLSAANASDALTIVINEKRKELLGTGNRWFDQKRLNLDAAFAQTKTRVFKATTYTLAPNSNRYLYPIGDKYILLNPELEQNPR</sequence>
<dbReference type="SUPFAM" id="SSF48452">
    <property type="entry name" value="TPR-like"/>
    <property type="match status" value="1"/>
</dbReference>
<evidence type="ECO:0000259" key="6">
    <source>
        <dbReference type="Pfam" id="PF07980"/>
    </source>
</evidence>
<proteinExistence type="inferred from homology"/>
<evidence type="ECO:0000256" key="3">
    <source>
        <dbReference type="ARBA" id="ARBA00022729"/>
    </source>
</evidence>
<dbReference type="Gene3D" id="1.25.40.390">
    <property type="match status" value="2"/>
</dbReference>
<dbReference type="EMBL" id="SSHJ02000008">
    <property type="protein sequence ID" value="MFN0257291.1"/>
    <property type="molecule type" value="Genomic_DNA"/>
</dbReference>
<feature type="domain" description="SusD-like N-terminal" evidence="7">
    <location>
        <begin position="69"/>
        <end position="222"/>
    </location>
</feature>
<evidence type="ECO:0000256" key="5">
    <source>
        <dbReference type="ARBA" id="ARBA00023237"/>
    </source>
</evidence>
<dbReference type="InterPro" id="IPR012944">
    <property type="entry name" value="SusD_RagB_dom"/>
</dbReference>
<dbReference type="InterPro" id="IPR033985">
    <property type="entry name" value="SusD-like_N"/>
</dbReference>
<dbReference type="RefSeq" id="WP_138724359.1">
    <property type="nucleotide sequence ID" value="NZ_SSHJ02000008.1"/>
</dbReference>
<evidence type="ECO:0000256" key="2">
    <source>
        <dbReference type="ARBA" id="ARBA00006275"/>
    </source>
</evidence>
<keyword evidence="9" id="KW-1185">Reference proteome</keyword>
<evidence type="ECO:0000256" key="1">
    <source>
        <dbReference type="ARBA" id="ARBA00004442"/>
    </source>
</evidence>
<evidence type="ECO:0000313" key="9">
    <source>
        <dbReference type="Proteomes" id="UP001517247"/>
    </source>
</evidence>
<dbReference type="PROSITE" id="PS51257">
    <property type="entry name" value="PROKAR_LIPOPROTEIN"/>
    <property type="match status" value="1"/>
</dbReference>
<comment type="similarity">
    <text evidence="2">Belongs to the SusD family.</text>
</comment>
<dbReference type="Pfam" id="PF07980">
    <property type="entry name" value="SusD_RagB"/>
    <property type="match status" value="1"/>
</dbReference>
<organism evidence="8 9">
    <name type="scientific">Pedobacter ureilyticus</name>
    <dbReference type="NCBI Taxonomy" id="1393051"/>
    <lineage>
        <taxon>Bacteria</taxon>
        <taxon>Pseudomonadati</taxon>
        <taxon>Bacteroidota</taxon>
        <taxon>Sphingobacteriia</taxon>
        <taxon>Sphingobacteriales</taxon>
        <taxon>Sphingobacteriaceae</taxon>
        <taxon>Pedobacter</taxon>
    </lineage>
</organism>
<keyword evidence="3" id="KW-0732">Signal</keyword>
<name>A0ABW9J9Q8_9SPHI</name>
<evidence type="ECO:0000313" key="8">
    <source>
        <dbReference type="EMBL" id="MFN0257291.1"/>
    </source>
</evidence>
<comment type="subcellular location">
    <subcellularLocation>
        <location evidence="1">Cell outer membrane</location>
    </subcellularLocation>
</comment>
<feature type="domain" description="RagB/SusD" evidence="6">
    <location>
        <begin position="339"/>
        <end position="457"/>
    </location>
</feature>
<dbReference type="Pfam" id="PF14322">
    <property type="entry name" value="SusD-like_3"/>
    <property type="match status" value="1"/>
</dbReference>